<dbReference type="InterPro" id="IPR043502">
    <property type="entry name" value="DNA/RNA_pol_sf"/>
</dbReference>
<name>F0WVN3_9STRA</name>
<dbReference type="PANTHER" id="PTHR33064">
    <property type="entry name" value="POL PROTEIN"/>
    <property type="match status" value="1"/>
</dbReference>
<dbReference type="HOGENOM" id="CLU_1535280_0_0_1"/>
<reference evidence="1" key="2">
    <citation type="submission" date="2011-02" db="EMBL/GenBank/DDBJ databases">
        <authorList>
            <person name="MacLean D."/>
        </authorList>
    </citation>
    <scope>NUCLEOTIDE SEQUENCE</scope>
</reference>
<proteinExistence type="predicted"/>
<reference evidence="1" key="1">
    <citation type="journal article" date="2011" name="PLoS Biol.">
        <title>Gene gain and loss during evolution of obligate parasitism in the white rust pathogen of Arabidopsis thaliana.</title>
        <authorList>
            <person name="Kemen E."/>
            <person name="Gardiner A."/>
            <person name="Schultz-Larsen T."/>
            <person name="Kemen A.C."/>
            <person name="Balmuth A.L."/>
            <person name="Robert-Seilaniantz A."/>
            <person name="Bailey K."/>
            <person name="Holub E."/>
            <person name="Studholme D.J."/>
            <person name="Maclean D."/>
            <person name="Jones J.D."/>
        </authorList>
    </citation>
    <scope>NUCLEOTIDE SEQUENCE</scope>
</reference>
<dbReference type="PANTHER" id="PTHR33064:SF37">
    <property type="entry name" value="RIBONUCLEASE H"/>
    <property type="match status" value="1"/>
</dbReference>
<dbReference type="InterPro" id="IPR051320">
    <property type="entry name" value="Viral_Replic_Matur_Polypro"/>
</dbReference>
<dbReference type="SUPFAM" id="SSF56672">
    <property type="entry name" value="DNA/RNA polymerases"/>
    <property type="match status" value="1"/>
</dbReference>
<dbReference type="InterPro" id="IPR043128">
    <property type="entry name" value="Rev_trsase/Diguanyl_cyclase"/>
</dbReference>
<dbReference type="EMBL" id="FR824345">
    <property type="protein sequence ID" value="CCA25477.1"/>
    <property type="molecule type" value="Genomic_DNA"/>
</dbReference>
<dbReference type="AlphaFoldDB" id="F0WVN3"/>
<protein>
    <submittedName>
        <fullName evidence="1">PREDICTED: similar to OSJNBa0011F23.1 putative</fullName>
    </submittedName>
</protein>
<evidence type="ECO:0000313" key="1">
    <source>
        <dbReference type="EMBL" id="CCA25477.1"/>
    </source>
</evidence>
<sequence>MFEKELYKGLLVWLDDLLGYGDSDEGLLALLTRILIICKAKHLELYPKKCEFWKKEALWCGRIVSRKKFRQVPERVCALAQLPSPSAGDELQQFVCAVNWMRNSIPRYNHMMEPLLKVLEKVYNAALEEVKTALFIALGAVITQIPVVQEDRDLQSQEHAPLMFLSGSFTGAQLH</sequence>
<gene>
    <name evidence="1" type="primary">AlNc14C300G10370</name>
    <name evidence="1" type="ORF">ALNC14_116210</name>
</gene>
<organism evidence="1">
    <name type="scientific">Albugo laibachii Nc14</name>
    <dbReference type="NCBI Taxonomy" id="890382"/>
    <lineage>
        <taxon>Eukaryota</taxon>
        <taxon>Sar</taxon>
        <taxon>Stramenopiles</taxon>
        <taxon>Oomycota</taxon>
        <taxon>Peronosporomycetes</taxon>
        <taxon>Albuginales</taxon>
        <taxon>Albuginaceae</taxon>
        <taxon>Albugo</taxon>
    </lineage>
</organism>
<accession>F0WVN3</accession>
<dbReference type="Gene3D" id="3.30.70.270">
    <property type="match status" value="2"/>
</dbReference>